<dbReference type="InterPro" id="IPR058334">
    <property type="entry name" value="DUF8021"/>
</dbReference>
<proteinExistence type="predicted"/>
<feature type="signal peptide" evidence="1">
    <location>
        <begin position="1"/>
        <end position="24"/>
    </location>
</feature>
<organism evidence="3 4">
    <name type="scientific">Sphingobium lignivorans</name>
    <dbReference type="NCBI Taxonomy" id="2735886"/>
    <lineage>
        <taxon>Bacteria</taxon>
        <taxon>Pseudomonadati</taxon>
        <taxon>Pseudomonadota</taxon>
        <taxon>Alphaproteobacteria</taxon>
        <taxon>Sphingomonadales</taxon>
        <taxon>Sphingomonadaceae</taxon>
        <taxon>Sphingobium</taxon>
    </lineage>
</organism>
<name>A0ABR6ND44_9SPHN</name>
<dbReference type="Gene3D" id="2.120.10.30">
    <property type="entry name" value="TolB, C-terminal domain"/>
    <property type="match status" value="1"/>
</dbReference>
<gene>
    <name evidence="3" type="ORF">HNP60_001162</name>
</gene>
<dbReference type="Pfam" id="PF26061">
    <property type="entry name" value="DUF8021"/>
    <property type="match status" value="1"/>
</dbReference>
<evidence type="ECO:0000313" key="4">
    <source>
        <dbReference type="Proteomes" id="UP001138540"/>
    </source>
</evidence>
<reference evidence="3 4" key="1">
    <citation type="submission" date="2020-08" db="EMBL/GenBank/DDBJ databases">
        <title>Exploring microbial biodiversity for novel pathways involved in the catabolism of aromatic compounds derived from lignin.</title>
        <authorList>
            <person name="Elkins J."/>
        </authorList>
    </citation>
    <scope>NUCLEOTIDE SEQUENCE [LARGE SCALE GENOMIC DNA]</scope>
    <source>
        <strain evidence="3 4">B1D3A</strain>
    </source>
</reference>
<evidence type="ECO:0000256" key="1">
    <source>
        <dbReference type="SAM" id="SignalP"/>
    </source>
</evidence>
<comment type="caution">
    <text evidence="3">The sequence shown here is derived from an EMBL/GenBank/DDBJ whole genome shotgun (WGS) entry which is preliminary data.</text>
</comment>
<feature type="domain" description="DUF8021" evidence="2">
    <location>
        <begin position="159"/>
        <end position="295"/>
    </location>
</feature>
<dbReference type="RefSeq" id="WP_184151274.1">
    <property type="nucleotide sequence ID" value="NZ_JACHKA010000001.1"/>
</dbReference>
<protein>
    <submittedName>
        <fullName evidence="3">Sugar lactone lactonase YvrE</fullName>
    </submittedName>
</protein>
<dbReference type="Proteomes" id="UP001138540">
    <property type="component" value="Unassembled WGS sequence"/>
</dbReference>
<feature type="chain" id="PRO_5045125978" evidence="1">
    <location>
        <begin position="25"/>
        <end position="598"/>
    </location>
</feature>
<dbReference type="PANTHER" id="PTHR40274">
    <property type="entry name" value="VIRGINIAMYCIN B LYASE"/>
    <property type="match status" value="1"/>
</dbReference>
<dbReference type="EMBL" id="JACHKA010000001">
    <property type="protein sequence ID" value="MBB5985188.1"/>
    <property type="molecule type" value="Genomic_DNA"/>
</dbReference>
<evidence type="ECO:0000259" key="2">
    <source>
        <dbReference type="Pfam" id="PF26061"/>
    </source>
</evidence>
<dbReference type="PANTHER" id="PTHR40274:SF4">
    <property type="entry name" value="BLL1406 PROTEIN"/>
    <property type="match status" value="1"/>
</dbReference>
<keyword evidence="4" id="KW-1185">Reference proteome</keyword>
<dbReference type="SUPFAM" id="SSF63829">
    <property type="entry name" value="Calcium-dependent phosphotriesterase"/>
    <property type="match status" value="1"/>
</dbReference>
<accession>A0ABR6ND44</accession>
<evidence type="ECO:0000313" key="3">
    <source>
        <dbReference type="EMBL" id="MBB5985188.1"/>
    </source>
</evidence>
<keyword evidence="1" id="KW-0732">Signal</keyword>
<dbReference type="InterPro" id="IPR051344">
    <property type="entry name" value="Vgb"/>
</dbReference>
<sequence length="598" mass="63327">MSRLLLRAAVALCVVTFPPAAAQAQGKACDEACLTGLANDFMDAMTRSDPRGLPWAGRVGYAENSTRVRIGESSWVTIKSRSRAPLIVADSRTGHVVWAGMIDDHGQPGFYAMDMKVKDGKIAAVQSVIRRKEGRQPFGDPLAYAPDRAFSADLPAKARLPRGKMIALVDGYFDAVEANGASAIPGFDKGCTLIENGVAMTGNLPAAKSGDASCEAALRRGLYGELEAVRHEVVAVDEAKGLVAAIGYRDLPGAALSFTAKDGKTYPAEAKYPRTVGFVSVFRIENGRIARLETIANEVPYLTAAPFNKPLPPDVVIDDTGVFPENATADAAGNLYISSFKGNIYRALPGADRAIAWIRPDGVNKLAAVLGVLADEKTNTLWACSVPMGKAGEVSALVAFDLRSGAFRQRYEMPAPVSACNDIAIAKDGTAFIAETTNGRIFTLSPGGKAVSLLVEDKALLEGVDGIAFSEDGTLYVNNVRQNTMLRVNRKADGSFASLTKLNVSQPLDGPDGLRPIGGNRFLQAEGPGGRISLLTIEGDDVTVKVLRDGMDGVPGVTHIGDTAYAIESKGRFLFDPKLKGQDPGEFALRAVPLGGIR</sequence>
<dbReference type="InterPro" id="IPR011042">
    <property type="entry name" value="6-blade_b-propeller_TolB-like"/>
</dbReference>